<keyword evidence="4 10" id="KW-0812">Transmembrane</keyword>
<evidence type="ECO:0000256" key="2">
    <source>
        <dbReference type="ARBA" id="ARBA00022475"/>
    </source>
</evidence>
<dbReference type="EMBL" id="JBHPBY010000008">
    <property type="protein sequence ID" value="MFC1848818.1"/>
    <property type="molecule type" value="Genomic_DNA"/>
</dbReference>
<evidence type="ECO:0000259" key="11">
    <source>
        <dbReference type="PROSITE" id="PS50111"/>
    </source>
</evidence>
<evidence type="ECO:0000256" key="8">
    <source>
        <dbReference type="PROSITE-ProRule" id="PRU00284"/>
    </source>
</evidence>
<proteinExistence type="inferred from homology"/>
<evidence type="ECO:0000256" key="1">
    <source>
        <dbReference type="ARBA" id="ARBA00004651"/>
    </source>
</evidence>
<dbReference type="InterPro" id="IPR051310">
    <property type="entry name" value="MCP_chemotaxis"/>
</dbReference>
<evidence type="ECO:0000313" key="13">
    <source>
        <dbReference type="Proteomes" id="UP001594351"/>
    </source>
</evidence>
<evidence type="ECO:0000256" key="5">
    <source>
        <dbReference type="ARBA" id="ARBA00022989"/>
    </source>
</evidence>
<sequence length="713" mass="78801">MNDSVNGSPNEQQADIESFSQNILLDTKSKFSQYLFSIVVFIIGFYVLLTFAGFHLSFLYAKLLDEHGASSLQAQFSKELSCAQSIVTQEKKRLISAVATLSQTITLMSTTETISEETSLEGEGDQTKTGAFEFTNEQFNLISESLMIDIPLDFLYGVDLDGVVLYSTSNSPAPRIDLASYQLVQQAFEGKTSGDFRSEKKMWLEGLGLKLLSIEAEAEDDDEKQEQNSEVNKEKGEESPPPREEVGLLMVASAPLFIGEKVAGAVLGGYQLGKDRWLVEKLKKLLLKPNDKSSFIALLQSSKRISSTFISKKGYIENTQVPGPVLLKTLQQGMETVNKINILNTDFYAGYIPLKADDNQIVGALEIGYDYQKIFRPYDKLYRMLKKRFYILIILTSILCLVIAYAISLKISSQLFETLSSMTQKITVLIGKIANASRKVKETSAEILASSEEQSAYFSQQAASITETTATMEELATVTKQIANYAEEVVKVAQQTTTNAETGYDSVLNTISSMKEIKKKNETSAQEIISLGDKSQKIGQVMRFINGIASQTKLIAFNASIEASAAGNIGKRFGVVATEVRRLAEDVVKSTDDIKRIITEIQKSTNRLVFVSEEETKKIDEGVLLSEGSGDALQKILKIVSKTNQAARQISLITQQQRTASDQVVTALKEINIGANESVKVSKHINKVITELDELSDEMNRMIGKSAKFIEQT</sequence>
<dbReference type="PROSITE" id="PS50111">
    <property type="entry name" value="CHEMOTAXIS_TRANSDUC_2"/>
    <property type="match status" value="1"/>
</dbReference>
<gene>
    <name evidence="12" type="ORF">ACFL27_01305</name>
</gene>
<dbReference type="InterPro" id="IPR004089">
    <property type="entry name" value="MCPsignal_dom"/>
</dbReference>
<keyword evidence="13" id="KW-1185">Reference proteome</keyword>
<keyword evidence="2" id="KW-1003">Cell membrane</keyword>
<keyword evidence="6 10" id="KW-0472">Membrane</keyword>
<feature type="compositionally biased region" description="Basic and acidic residues" evidence="9">
    <location>
        <begin position="225"/>
        <end position="243"/>
    </location>
</feature>
<feature type="transmembrane region" description="Helical" evidence="10">
    <location>
        <begin position="389"/>
        <end position="407"/>
    </location>
</feature>
<dbReference type="Proteomes" id="UP001594351">
    <property type="component" value="Unassembled WGS sequence"/>
</dbReference>
<dbReference type="SMART" id="SM00283">
    <property type="entry name" value="MA"/>
    <property type="match status" value="1"/>
</dbReference>
<dbReference type="Gene3D" id="1.10.287.950">
    <property type="entry name" value="Methyl-accepting chemotaxis protein"/>
    <property type="match status" value="1"/>
</dbReference>
<keyword evidence="5 10" id="KW-1133">Transmembrane helix</keyword>
<evidence type="ECO:0000256" key="4">
    <source>
        <dbReference type="ARBA" id="ARBA00022692"/>
    </source>
</evidence>
<feature type="transmembrane region" description="Helical" evidence="10">
    <location>
        <begin position="34"/>
        <end position="61"/>
    </location>
</feature>
<keyword evidence="3" id="KW-0145">Chemotaxis</keyword>
<dbReference type="InterPro" id="IPR029151">
    <property type="entry name" value="Sensor-like_sf"/>
</dbReference>
<organism evidence="12 13">
    <name type="scientific">candidate division CSSED10-310 bacterium</name>
    <dbReference type="NCBI Taxonomy" id="2855610"/>
    <lineage>
        <taxon>Bacteria</taxon>
        <taxon>Bacteria division CSSED10-310</taxon>
    </lineage>
</organism>
<comment type="caution">
    <text evidence="12">The sequence shown here is derived from an EMBL/GenBank/DDBJ whole genome shotgun (WGS) entry which is preliminary data.</text>
</comment>
<dbReference type="Pfam" id="PF17202">
    <property type="entry name" value="sCache_3_3"/>
    <property type="match status" value="1"/>
</dbReference>
<evidence type="ECO:0000256" key="7">
    <source>
        <dbReference type="ARBA" id="ARBA00029447"/>
    </source>
</evidence>
<dbReference type="Pfam" id="PF00015">
    <property type="entry name" value="MCPsignal"/>
    <property type="match status" value="1"/>
</dbReference>
<evidence type="ECO:0000256" key="3">
    <source>
        <dbReference type="ARBA" id="ARBA00022500"/>
    </source>
</evidence>
<accession>A0ABV6YRX4</accession>
<dbReference type="SUPFAM" id="SSF103190">
    <property type="entry name" value="Sensory domain-like"/>
    <property type="match status" value="1"/>
</dbReference>
<evidence type="ECO:0000256" key="6">
    <source>
        <dbReference type="ARBA" id="ARBA00023136"/>
    </source>
</evidence>
<dbReference type="InterPro" id="IPR033463">
    <property type="entry name" value="sCache_3"/>
</dbReference>
<dbReference type="PANTHER" id="PTHR43531:SF11">
    <property type="entry name" value="METHYL-ACCEPTING CHEMOTAXIS PROTEIN 3"/>
    <property type="match status" value="1"/>
</dbReference>
<comment type="subcellular location">
    <subcellularLocation>
        <location evidence="1">Cell membrane</location>
        <topology evidence="1">Multi-pass membrane protein</topology>
    </subcellularLocation>
</comment>
<feature type="region of interest" description="Disordered" evidence="9">
    <location>
        <begin position="217"/>
        <end position="243"/>
    </location>
</feature>
<dbReference type="SUPFAM" id="SSF58104">
    <property type="entry name" value="Methyl-accepting chemotaxis protein (MCP) signaling domain"/>
    <property type="match status" value="1"/>
</dbReference>
<name>A0ABV6YRX4_UNCC1</name>
<evidence type="ECO:0000256" key="9">
    <source>
        <dbReference type="SAM" id="MobiDB-lite"/>
    </source>
</evidence>
<evidence type="ECO:0000256" key="10">
    <source>
        <dbReference type="SAM" id="Phobius"/>
    </source>
</evidence>
<evidence type="ECO:0000313" key="12">
    <source>
        <dbReference type="EMBL" id="MFC1848818.1"/>
    </source>
</evidence>
<protein>
    <submittedName>
        <fullName evidence="12">Methyl-accepting chemotaxis protein</fullName>
    </submittedName>
</protein>
<dbReference type="PANTHER" id="PTHR43531">
    <property type="entry name" value="PROTEIN ICFG"/>
    <property type="match status" value="1"/>
</dbReference>
<reference evidence="12 13" key="1">
    <citation type="submission" date="2024-09" db="EMBL/GenBank/DDBJ databases">
        <title>Laminarin stimulates single cell rates of sulfate reduction while oxygen inhibits transcriptomic activity in coastal marine sediment.</title>
        <authorList>
            <person name="Lindsay M."/>
            <person name="Orcutt B."/>
            <person name="Emerson D."/>
            <person name="Stepanauskas R."/>
            <person name="D'Angelo T."/>
        </authorList>
    </citation>
    <scope>NUCLEOTIDE SEQUENCE [LARGE SCALE GENOMIC DNA]</scope>
    <source>
        <strain evidence="12">SAG AM-311-K15</strain>
    </source>
</reference>
<keyword evidence="8" id="KW-0807">Transducer</keyword>
<feature type="domain" description="Methyl-accepting transducer" evidence="11">
    <location>
        <begin position="436"/>
        <end position="672"/>
    </location>
</feature>
<comment type="similarity">
    <text evidence="7">Belongs to the methyl-accepting chemotaxis (MCP) protein family.</text>
</comment>